<organism evidence="1">
    <name type="scientific">Arundo donax</name>
    <name type="common">Giant reed</name>
    <name type="synonym">Donax arundinaceus</name>
    <dbReference type="NCBI Taxonomy" id="35708"/>
    <lineage>
        <taxon>Eukaryota</taxon>
        <taxon>Viridiplantae</taxon>
        <taxon>Streptophyta</taxon>
        <taxon>Embryophyta</taxon>
        <taxon>Tracheophyta</taxon>
        <taxon>Spermatophyta</taxon>
        <taxon>Magnoliopsida</taxon>
        <taxon>Liliopsida</taxon>
        <taxon>Poales</taxon>
        <taxon>Poaceae</taxon>
        <taxon>PACMAD clade</taxon>
        <taxon>Arundinoideae</taxon>
        <taxon>Arundineae</taxon>
        <taxon>Arundo</taxon>
    </lineage>
</organism>
<dbReference type="EMBL" id="GBRH01269335">
    <property type="protein sequence ID" value="JAD28560.1"/>
    <property type="molecule type" value="Transcribed_RNA"/>
</dbReference>
<protein>
    <submittedName>
        <fullName evidence="1">Uncharacterized protein</fullName>
    </submittedName>
</protein>
<name>A0A0A8YVN6_ARUDO</name>
<dbReference type="AlphaFoldDB" id="A0A0A8YVN6"/>
<sequence>MNYNSYGQLNLANFHPPSLCCQ</sequence>
<accession>A0A0A8YVN6</accession>
<reference evidence="1" key="2">
    <citation type="journal article" date="2015" name="Data Brief">
        <title>Shoot transcriptome of the giant reed, Arundo donax.</title>
        <authorList>
            <person name="Barrero R.A."/>
            <person name="Guerrero F.D."/>
            <person name="Moolhuijzen P."/>
            <person name="Goolsby J.A."/>
            <person name="Tidwell J."/>
            <person name="Bellgard S.E."/>
            <person name="Bellgard M.I."/>
        </authorList>
    </citation>
    <scope>NUCLEOTIDE SEQUENCE</scope>
    <source>
        <tissue evidence="1">Shoot tissue taken approximately 20 cm above the soil surface</tissue>
    </source>
</reference>
<reference evidence="1" key="1">
    <citation type="submission" date="2014-09" db="EMBL/GenBank/DDBJ databases">
        <authorList>
            <person name="Magalhaes I.L.F."/>
            <person name="Oliveira U."/>
            <person name="Santos F.R."/>
            <person name="Vidigal T.H.D.A."/>
            <person name="Brescovit A.D."/>
            <person name="Santos A.J."/>
        </authorList>
    </citation>
    <scope>NUCLEOTIDE SEQUENCE</scope>
    <source>
        <tissue evidence="1">Shoot tissue taken approximately 20 cm above the soil surface</tissue>
    </source>
</reference>
<evidence type="ECO:0000313" key="1">
    <source>
        <dbReference type="EMBL" id="JAD28560.1"/>
    </source>
</evidence>
<proteinExistence type="predicted"/>